<evidence type="ECO:0000313" key="1">
    <source>
        <dbReference type="EMBL" id="MCI45766.1"/>
    </source>
</evidence>
<comment type="caution">
    <text evidence="1">The sequence shown here is derived from an EMBL/GenBank/DDBJ whole genome shotgun (WGS) entry which is preliminary data.</text>
</comment>
<dbReference type="InterPro" id="IPR011989">
    <property type="entry name" value="ARM-like"/>
</dbReference>
<feature type="non-terminal residue" evidence="1">
    <location>
        <position position="1"/>
    </location>
</feature>
<organism evidence="1 2">
    <name type="scientific">Trifolium medium</name>
    <dbReference type="NCBI Taxonomy" id="97028"/>
    <lineage>
        <taxon>Eukaryota</taxon>
        <taxon>Viridiplantae</taxon>
        <taxon>Streptophyta</taxon>
        <taxon>Embryophyta</taxon>
        <taxon>Tracheophyta</taxon>
        <taxon>Spermatophyta</taxon>
        <taxon>Magnoliopsida</taxon>
        <taxon>eudicotyledons</taxon>
        <taxon>Gunneridae</taxon>
        <taxon>Pentapetalae</taxon>
        <taxon>rosids</taxon>
        <taxon>fabids</taxon>
        <taxon>Fabales</taxon>
        <taxon>Fabaceae</taxon>
        <taxon>Papilionoideae</taxon>
        <taxon>50 kb inversion clade</taxon>
        <taxon>NPAAA clade</taxon>
        <taxon>Hologalegina</taxon>
        <taxon>IRL clade</taxon>
        <taxon>Trifolieae</taxon>
        <taxon>Trifolium</taxon>
    </lineage>
</organism>
<feature type="non-terminal residue" evidence="1">
    <location>
        <position position="69"/>
    </location>
</feature>
<dbReference type="EMBL" id="LXQA010348268">
    <property type="protein sequence ID" value="MCI45766.1"/>
    <property type="molecule type" value="Genomic_DNA"/>
</dbReference>
<dbReference type="AlphaFoldDB" id="A0A392SD32"/>
<name>A0A392SD32_9FABA</name>
<sequence>ISIAVAALAVHVPAEDWGDGGIVKWLRDEMDSNPEYIPGFLELLTVLPEVYTLTFQELGPSFDLINDTN</sequence>
<protein>
    <submittedName>
        <fullName evidence="1">Transportin-3-like</fullName>
    </submittedName>
</protein>
<evidence type="ECO:0000313" key="2">
    <source>
        <dbReference type="Proteomes" id="UP000265520"/>
    </source>
</evidence>
<dbReference type="Gene3D" id="1.25.10.10">
    <property type="entry name" value="Leucine-rich Repeat Variant"/>
    <property type="match status" value="1"/>
</dbReference>
<keyword evidence="2" id="KW-1185">Reference proteome</keyword>
<proteinExistence type="predicted"/>
<dbReference type="Proteomes" id="UP000265520">
    <property type="component" value="Unassembled WGS sequence"/>
</dbReference>
<accession>A0A392SD32</accession>
<reference evidence="1 2" key="1">
    <citation type="journal article" date="2018" name="Front. Plant Sci.">
        <title>Red Clover (Trifolium pratense) and Zigzag Clover (T. medium) - A Picture of Genomic Similarities and Differences.</title>
        <authorList>
            <person name="Dluhosova J."/>
            <person name="Istvanek J."/>
            <person name="Nedelnik J."/>
            <person name="Repkova J."/>
        </authorList>
    </citation>
    <scope>NUCLEOTIDE SEQUENCE [LARGE SCALE GENOMIC DNA]</scope>
    <source>
        <strain evidence="2">cv. 10/8</strain>
        <tissue evidence="1">Leaf</tissue>
    </source>
</reference>